<evidence type="ECO:0000313" key="9">
    <source>
        <dbReference type="Proteomes" id="UP000187209"/>
    </source>
</evidence>
<dbReference type="InterPro" id="IPR015655">
    <property type="entry name" value="PP2C"/>
</dbReference>
<dbReference type="InterPro" id="IPR036457">
    <property type="entry name" value="PPM-type-like_dom_sf"/>
</dbReference>
<reference evidence="8 9" key="1">
    <citation type="submission" date="2016-11" db="EMBL/GenBank/DDBJ databases">
        <title>The macronuclear genome of Stentor coeruleus: a giant cell with tiny introns.</title>
        <authorList>
            <person name="Slabodnick M."/>
            <person name="Ruby J.G."/>
            <person name="Reiff S.B."/>
            <person name="Swart E.C."/>
            <person name="Gosai S."/>
            <person name="Prabakaran S."/>
            <person name="Witkowska E."/>
            <person name="Larue G.E."/>
            <person name="Fisher S."/>
            <person name="Freeman R.M."/>
            <person name="Gunawardena J."/>
            <person name="Chu W."/>
            <person name="Stover N.A."/>
            <person name="Gregory B.D."/>
            <person name="Nowacki M."/>
            <person name="Derisi J."/>
            <person name="Roy S.W."/>
            <person name="Marshall W.F."/>
            <person name="Sood P."/>
        </authorList>
    </citation>
    <scope>NUCLEOTIDE SEQUENCE [LARGE SCALE GENOMIC DNA]</scope>
    <source>
        <strain evidence="8">WM001</strain>
    </source>
</reference>
<dbReference type="InterPro" id="IPR001932">
    <property type="entry name" value="PPM-type_phosphatase-like_dom"/>
</dbReference>
<accession>A0A1R2B3N3</accession>
<dbReference type="GO" id="GO:0016020">
    <property type="term" value="C:membrane"/>
    <property type="evidence" value="ECO:0007669"/>
    <property type="project" value="UniProtKB-SubCell"/>
</dbReference>
<dbReference type="Gene3D" id="3.60.40.10">
    <property type="entry name" value="PPM-type phosphatase domain"/>
    <property type="match status" value="1"/>
</dbReference>
<comment type="subcellular location">
    <subcellularLocation>
        <location evidence="1">Membrane</location>
        <topology evidence="1">Peripheral membrane protein</topology>
    </subcellularLocation>
</comment>
<dbReference type="Proteomes" id="UP000187209">
    <property type="component" value="Unassembled WGS sequence"/>
</dbReference>
<dbReference type="SUPFAM" id="SSF81606">
    <property type="entry name" value="PP2C-like"/>
    <property type="match status" value="1"/>
</dbReference>
<dbReference type="CDD" id="cd00143">
    <property type="entry name" value="PP2Cc"/>
    <property type="match status" value="1"/>
</dbReference>
<evidence type="ECO:0000256" key="5">
    <source>
        <dbReference type="ARBA" id="ARBA00023136"/>
    </source>
</evidence>
<gene>
    <name evidence="8" type="ORF">SteCoe_30392</name>
</gene>
<dbReference type="PANTHER" id="PTHR47992">
    <property type="entry name" value="PROTEIN PHOSPHATASE"/>
    <property type="match status" value="1"/>
</dbReference>
<name>A0A1R2B3N3_9CILI</name>
<dbReference type="GO" id="GO:0004722">
    <property type="term" value="F:protein serine/threonine phosphatase activity"/>
    <property type="evidence" value="ECO:0007669"/>
    <property type="project" value="InterPro"/>
</dbReference>
<evidence type="ECO:0000256" key="3">
    <source>
        <dbReference type="ARBA" id="ARBA00022801"/>
    </source>
</evidence>
<dbReference type="Pfam" id="PF00481">
    <property type="entry name" value="PP2C"/>
    <property type="match status" value="2"/>
</dbReference>
<keyword evidence="9" id="KW-1185">Reference proteome</keyword>
<evidence type="ECO:0000256" key="1">
    <source>
        <dbReference type="ARBA" id="ARBA00004170"/>
    </source>
</evidence>
<dbReference type="PROSITE" id="PS01032">
    <property type="entry name" value="PPM_1"/>
    <property type="match status" value="1"/>
</dbReference>
<dbReference type="SMART" id="SM00332">
    <property type="entry name" value="PP2Cc"/>
    <property type="match status" value="1"/>
</dbReference>
<dbReference type="EMBL" id="MPUH01000993">
    <property type="protein sequence ID" value="OMJ71401.1"/>
    <property type="molecule type" value="Genomic_DNA"/>
</dbReference>
<dbReference type="GO" id="GO:0046872">
    <property type="term" value="F:metal ion binding"/>
    <property type="evidence" value="ECO:0007669"/>
    <property type="project" value="UniProtKB-KW"/>
</dbReference>
<feature type="domain" description="PPM-type phosphatase" evidence="7">
    <location>
        <begin position="68"/>
        <end position="393"/>
    </location>
</feature>
<dbReference type="PROSITE" id="PS51746">
    <property type="entry name" value="PPM_2"/>
    <property type="match status" value="1"/>
</dbReference>
<sequence>MGSCAFKKPDKTKSLTPVIQLQYSRQALIKIRTKNQSTTNSDFSEVAFHLSEPQKIYSDSVSLSNKTVHLSYSIIPGLDPRHDLEKNCQDNCFVINSDDCIFLGLYDGHGVNGHKVSSLCADLGQSLFSELKNFPDPIDFLHYVTQKCDSELSKNDFDTNLSGCTQVLLLYANNKVYCATLGDSRAILATSNPPKMTPMTYNGPFHINPALVEVKQRRNSVLNKYITSVQLTFDQKPDLPEEHARITQCGGRVDQIKNSHGHGIGPFRVWESNSNQPGLSVSRALGDFSCRKLGVISEPVCSTHSIIEQDYFIVIASDGIWDVMDNDDAVNFVESYRKLCKRKTRKSVQGHLANPSNSCIAQMLCEEARVRWFSIVKEEDVNIDDISCVVLELRESSVDLLLKTRKDTVRKVSVKGDDLESSNIEGKFNKDPRRGSLLIPATSSPIII</sequence>
<dbReference type="AlphaFoldDB" id="A0A1R2B3N3"/>
<evidence type="ECO:0000313" key="8">
    <source>
        <dbReference type="EMBL" id="OMJ71401.1"/>
    </source>
</evidence>
<keyword evidence="3 6" id="KW-0378">Hydrolase</keyword>
<keyword evidence="5" id="KW-0472">Membrane</keyword>
<comment type="caution">
    <text evidence="8">The sequence shown here is derived from an EMBL/GenBank/DDBJ whole genome shotgun (WGS) entry which is preliminary data.</text>
</comment>
<dbReference type="InterPro" id="IPR000222">
    <property type="entry name" value="PP2C_BS"/>
</dbReference>
<evidence type="ECO:0000259" key="7">
    <source>
        <dbReference type="PROSITE" id="PS51746"/>
    </source>
</evidence>
<evidence type="ECO:0000256" key="6">
    <source>
        <dbReference type="RuleBase" id="RU003465"/>
    </source>
</evidence>
<proteinExistence type="inferred from homology"/>
<organism evidence="8 9">
    <name type="scientific">Stentor coeruleus</name>
    <dbReference type="NCBI Taxonomy" id="5963"/>
    <lineage>
        <taxon>Eukaryota</taxon>
        <taxon>Sar</taxon>
        <taxon>Alveolata</taxon>
        <taxon>Ciliophora</taxon>
        <taxon>Postciliodesmatophora</taxon>
        <taxon>Heterotrichea</taxon>
        <taxon>Heterotrichida</taxon>
        <taxon>Stentoridae</taxon>
        <taxon>Stentor</taxon>
    </lineage>
</organism>
<comment type="similarity">
    <text evidence="6">Belongs to the PP2C family.</text>
</comment>
<keyword evidence="2" id="KW-0479">Metal-binding</keyword>
<evidence type="ECO:0000256" key="4">
    <source>
        <dbReference type="ARBA" id="ARBA00022912"/>
    </source>
</evidence>
<evidence type="ECO:0000256" key="2">
    <source>
        <dbReference type="ARBA" id="ARBA00022723"/>
    </source>
</evidence>
<protein>
    <recommendedName>
        <fullName evidence="7">PPM-type phosphatase domain-containing protein</fullName>
    </recommendedName>
</protein>
<keyword evidence="4 6" id="KW-0904">Protein phosphatase</keyword>